<evidence type="ECO:0000313" key="2">
    <source>
        <dbReference type="EnsemblMetazoa" id="CLYHEMP006028.1"/>
    </source>
</evidence>
<dbReference type="Proteomes" id="UP000594262">
    <property type="component" value="Unplaced"/>
</dbReference>
<reference evidence="2" key="1">
    <citation type="submission" date="2021-01" db="UniProtKB">
        <authorList>
            <consortium name="EnsemblMetazoa"/>
        </authorList>
    </citation>
    <scope>IDENTIFICATION</scope>
</reference>
<evidence type="ECO:0000259" key="1">
    <source>
        <dbReference type="SMART" id="SM01114"/>
    </source>
</evidence>
<dbReference type="InterPro" id="IPR032049">
    <property type="entry name" value="Msl2-CXC"/>
</dbReference>
<dbReference type="Pfam" id="PF16682">
    <property type="entry name" value="MSL2-CXC"/>
    <property type="match status" value="1"/>
</dbReference>
<dbReference type="GeneID" id="136820720"/>
<accession>A0A7M5V4M4</accession>
<protein>
    <recommendedName>
        <fullName evidence="1">Tesmin/TSO1-like CXC domain-containing protein</fullName>
    </recommendedName>
</protein>
<organism evidence="2 3">
    <name type="scientific">Clytia hemisphaerica</name>
    <dbReference type="NCBI Taxonomy" id="252671"/>
    <lineage>
        <taxon>Eukaryota</taxon>
        <taxon>Metazoa</taxon>
        <taxon>Cnidaria</taxon>
        <taxon>Hydrozoa</taxon>
        <taxon>Hydroidolina</taxon>
        <taxon>Leptothecata</taxon>
        <taxon>Obeliida</taxon>
        <taxon>Clytiidae</taxon>
        <taxon>Clytia</taxon>
    </lineage>
</organism>
<evidence type="ECO:0000313" key="3">
    <source>
        <dbReference type="Proteomes" id="UP000594262"/>
    </source>
</evidence>
<dbReference type="EnsemblMetazoa" id="CLYHEMT006028.1">
    <property type="protein sequence ID" value="CLYHEMP006028.1"/>
    <property type="gene ID" value="CLYHEMG006028"/>
</dbReference>
<proteinExistence type="predicted"/>
<feature type="domain" description="Tesmin/TSO1-like CXC" evidence="1">
    <location>
        <begin position="148"/>
        <end position="199"/>
    </location>
</feature>
<dbReference type="SMART" id="SM01114">
    <property type="entry name" value="CXC"/>
    <property type="match status" value="1"/>
</dbReference>
<sequence length="321" mass="36915">MVFKKNSCGLDQVYQNIYRPLIEMTKDELCNKIVEYWQDNKAQFSPFIPDSDFDEQLQLFKTACHTSKLSCSLPIVLSSLVKTPIVIITDMQNAAMIPVVPNGTDVFDQDRIWISFQSNQYRFLYRVSKTTPSDEERKIPNSKIQTSNKNVGCRCEGAKRKQKQVVSCKEFRSRCPCYQKVRPCTDECSCIGCENPHGVKSNVQIPVKSATRVRRQHNSTKNISGKSFLQMNHCEAPEIFNRLEEFVLHEITNLILHKEDLDPMFLHNFYNGIAKSPEGVLLGLREKSEKCLKKKLEIMKNNGLLCRKLILEQGKIIIKAM</sequence>
<dbReference type="OrthoDB" id="8062037at2759"/>
<name>A0A7M5V4M4_9CNID</name>
<keyword evidence="3" id="KW-1185">Reference proteome</keyword>
<dbReference type="InterPro" id="IPR033467">
    <property type="entry name" value="Tesmin/TSO1-like_CXC"/>
</dbReference>
<dbReference type="AlphaFoldDB" id="A0A7M5V4M4"/>
<dbReference type="RefSeq" id="XP_066933041.1">
    <property type="nucleotide sequence ID" value="XM_067076940.1"/>
</dbReference>